<evidence type="ECO:0000313" key="8">
    <source>
        <dbReference type="Proteomes" id="UP001328107"/>
    </source>
</evidence>
<name>A0AAN5C5H7_9BILA</name>
<feature type="non-terminal residue" evidence="7">
    <location>
        <position position="1"/>
    </location>
</feature>
<evidence type="ECO:0000256" key="4">
    <source>
        <dbReference type="ARBA" id="ARBA00023125"/>
    </source>
</evidence>
<dbReference type="AlphaFoldDB" id="A0AAN5C5H7"/>
<proteinExistence type="predicted"/>
<accession>A0AAN5C5H7</accession>
<reference evidence="8" key="1">
    <citation type="submission" date="2022-10" db="EMBL/GenBank/DDBJ databases">
        <title>Genome assembly of Pristionchus species.</title>
        <authorList>
            <person name="Yoshida K."/>
            <person name="Sommer R.J."/>
        </authorList>
    </citation>
    <scope>NUCLEOTIDE SEQUENCE [LARGE SCALE GENOMIC DNA]</scope>
    <source>
        <strain evidence="8">RS5460</strain>
    </source>
</reference>
<dbReference type="PROSITE" id="PS50950">
    <property type="entry name" value="ZF_THAP"/>
    <property type="match status" value="1"/>
</dbReference>
<dbReference type="Proteomes" id="UP001328107">
    <property type="component" value="Unassembled WGS sequence"/>
</dbReference>
<dbReference type="EMBL" id="BTRK01000001">
    <property type="protein sequence ID" value="GMR31370.1"/>
    <property type="molecule type" value="Genomic_DNA"/>
</dbReference>
<organism evidence="7 8">
    <name type="scientific">Pristionchus mayeri</name>
    <dbReference type="NCBI Taxonomy" id="1317129"/>
    <lineage>
        <taxon>Eukaryota</taxon>
        <taxon>Metazoa</taxon>
        <taxon>Ecdysozoa</taxon>
        <taxon>Nematoda</taxon>
        <taxon>Chromadorea</taxon>
        <taxon>Rhabditida</taxon>
        <taxon>Rhabditina</taxon>
        <taxon>Diplogasteromorpha</taxon>
        <taxon>Diplogasteroidea</taxon>
        <taxon>Neodiplogasteridae</taxon>
        <taxon>Pristionchus</taxon>
    </lineage>
</organism>
<dbReference type="GO" id="GO:0008270">
    <property type="term" value="F:zinc ion binding"/>
    <property type="evidence" value="ECO:0007669"/>
    <property type="project" value="UniProtKB-KW"/>
</dbReference>
<sequence>KSRRCVVCHRVRTRSEMRSFTSNHVKRKTWINGVRPTREGRRSLMAQLCMMAGPALCSSHFSPSDFVKKGNRIELRADAVPFYEKPHELLLPAAIEDAATANESVVRSRIEKKADNDEKLACLDEGKYGNKTRDEKVYIDDEIDVEEPFDGPGPSWRI</sequence>
<gene>
    <name evidence="7" type="ORF">PMAYCL1PPCAC_01565</name>
</gene>
<keyword evidence="3" id="KW-0862">Zinc</keyword>
<keyword evidence="4 5" id="KW-0238">DNA-binding</keyword>
<dbReference type="Pfam" id="PF05485">
    <property type="entry name" value="THAP"/>
    <property type="match status" value="1"/>
</dbReference>
<evidence type="ECO:0000256" key="3">
    <source>
        <dbReference type="ARBA" id="ARBA00022833"/>
    </source>
</evidence>
<keyword evidence="2 5" id="KW-0863">Zinc-finger</keyword>
<evidence type="ECO:0000256" key="5">
    <source>
        <dbReference type="PROSITE-ProRule" id="PRU00309"/>
    </source>
</evidence>
<evidence type="ECO:0000256" key="2">
    <source>
        <dbReference type="ARBA" id="ARBA00022771"/>
    </source>
</evidence>
<feature type="domain" description="THAP-type" evidence="6">
    <location>
        <begin position="1"/>
        <end position="84"/>
    </location>
</feature>
<keyword evidence="8" id="KW-1185">Reference proteome</keyword>
<keyword evidence="1" id="KW-0479">Metal-binding</keyword>
<dbReference type="InterPro" id="IPR006612">
    <property type="entry name" value="THAP_Znf"/>
</dbReference>
<protein>
    <recommendedName>
        <fullName evidence="6">THAP-type domain-containing protein</fullName>
    </recommendedName>
</protein>
<comment type="caution">
    <text evidence="7">The sequence shown here is derived from an EMBL/GenBank/DDBJ whole genome shotgun (WGS) entry which is preliminary data.</text>
</comment>
<dbReference type="SUPFAM" id="SSF57716">
    <property type="entry name" value="Glucocorticoid receptor-like (DNA-binding domain)"/>
    <property type="match status" value="1"/>
</dbReference>
<evidence type="ECO:0000259" key="6">
    <source>
        <dbReference type="PROSITE" id="PS50950"/>
    </source>
</evidence>
<evidence type="ECO:0000313" key="7">
    <source>
        <dbReference type="EMBL" id="GMR31370.1"/>
    </source>
</evidence>
<dbReference type="SMART" id="SM00980">
    <property type="entry name" value="THAP"/>
    <property type="match status" value="1"/>
</dbReference>
<dbReference type="GO" id="GO:0003677">
    <property type="term" value="F:DNA binding"/>
    <property type="evidence" value="ECO:0007669"/>
    <property type="project" value="UniProtKB-UniRule"/>
</dbReference>
<evidence type="ECO:0000256" key="1">
    <source>
        <dbReference type="ARBA" id="ARBA00022723"/>
    </source>
</evidence>